<accession>A0A523Y3K9</accession>
<comment type="subcellular location">
    <subcellularLocation>
        <location evidence="1">Cell membrane</location>
        <topology evidence="1">Multi-pass membrane protein</topology>
    </subcellularLocation>
    <subcellularLocation>
        <location evidence="8">Membrane</location>
        <topology evidence="8">Multi-pass membrane protein</topology>
    </subcellularLocation>
</comment>
<dbReference type="GO" id="GO:0042773">
    <property type="term" value="P:ATP synthesis coupled electron transport"/>
    <property type="evidence" value="ECO:0007669"/>
    <property type="project" value="InterPro"/>
</dbReference>
<keyword evidence="12" id="KW-0560">Oxidoreductase</keyword>
<gene>
    <name evidence="12" type="ORF">E3J32_00885</name>
</gene>
<reference evidence="12 13" key="1">
    <citation type="submission" date="2019-03" db="EMBL/GenBank/DDBJ databases">
        <title>Metabolic potential of uncultured bacteria and archaea associated with petroleum seepage in deep-sea sediments.</title>
        <authorList>
            <person name="Dong X."/>
            <person name="Hubert C."/>
        </authorList>
    </citation>
    <scope>NUCLEOTIDE SEQUENCE [LARGE SCALE GENOMIC DNA]</scope>
    <source>
        <strain evidence="12">E29_bin25</strain>
    </source>
</reference>
<evidence type="ECO:0000256" key="5">
    <source>
        <dbReference type="ARBA" id="ARBA00022692"/>
    </source>
</evidence>
<proteinExistence type="inferred from homology"/>
<feature type="transmembrane region" description="Helical" evidence="9">
    <location>
        <begin position="109"/>
        <end position="126"/>
    </location>
</feature>
<dbReference type="GO" id="GO:0016491">
    <property type="term" value="F:oxidoreductase activity"/>
    <property type="evidence" value="ECO:0007669"/>
    <property type="project" value="UniProtKB-KW"/>
</dbReference>
<keyword evidence="7 9" id="KW-0472">Membrane</keyword>
<sequence>MNLLPLFIAIPLGTAFVIVLLGKTRETYSDILATIAALILAILPFILILTLDKGEVLVYNMGKWLPPQGINLVLDGLSRLMLIIINVVGFLAIVYSVSYMKKFTAKSKYYGLFMLMLTGMNGVVLTGDFFNLFVFAEIAAISSYALVAFGVEAEELEASFKYMVMGSIATILILFSIGLLYGLTGSLNMADVGRTIQGNGSTLLSFSMVLFLTGFGIKAAMIPFHAWLPDAHPSAPAPVSAMLSGVLIKALGAYALMRIFFNVFGFNLQLSWVFMILGLLSIFGGGLLALRQDDLKRLLAYSSISQMGFIMLGLGCWNYWGILGALFHLLNHSSFKSLLFLNSGAVEYSVGTRKLDKMGGLSKVMPVTGATSTIASLSISGIPPFNGFWSKLFIIIGLVQANHFVLAVLAILASILTLAYYLRMQRNTFFGKLKKELERIKEAPLSMCFSMIVLAVVCVGLGIFFYPVMKVILEPAVEVLQEGIKYSSLILGG</sequence>
<feature type="transmembrane region" description="Helical" evidence="9">
    <location>
        <begin position="240"/>
        <end position="264"/>
    </location>
</feature>
<feature type="transmembrane region" description="Helical" evidence="9">
    <location>
        <begin position="270"/>
        <end position="290"/>
    </location>
</feature>
<dbReference type="AlphaFoldDB" id="A0A523Y3K9"/>
<dbReference type="InterPro" id="IPR010227">
    <property type="entry name" value="NADH_Q_OxRdtase_chainM/4"/>
</dbReference>
<feature type="transmembrane region" description="Helical" evidence="9">
    <location>
        <begin position="31"/>
        <end position="51"/>
    </location>
</feature>
<evidence type="ECO:0000256" key="7">
    <source>
        <dbReference type="ARBA" id="ARBA00023136"/>
    </source>
</evidence>
<dbReference type="GO" id="GO:0005886">
    <property type="term" value="C:plasma membrane"/>
    <property type="evidence" value="ECO:0007669"/>
    <property type="project" value="UniProtKB-SubCell"/>
</dbReference>
<organism evidence="12 13">
    <name type="scientific">Aerophobetes bacterium</name>
    <dbReference type="NCBI Taxonomy" id="2030807"/>
    <lineage>
        <taxon>Bacteria</taxon>
        <taxon>Candidatus Aerophobota</taxon>
    </lineage>
</organism>
<dbReference type="PANTHER" id="PTHR42703">
    <property type="entry name" value="NADH DEHYDROGENASE"/>
    <property type="match status" value="1"/>
</dbReference>
<keyword evidence="4" id="KW-1003">Cell membrane</keyword>
<comment type="similarity">
    <text evidence="3">Belongs to the complex I subunit 4 family.</text>
</comment>
<protein>
    <submittedName>
        <fullName evidence="12">NADH-quinone oxidoreductase subunit M</fullName>
        <ecNumber evidence="12">1.6.5.-</ecNumber>
    </submittedName>
</protein>
<dbReference type="InterPro" id="IPR001516">
    <property type="entry name" value="Proton_antipo_N"/>
</dbReference>
<evidence type="ECO:0000256" key="6">
    <source>
        <dbReference type="ARBA" id="ARBA00022989"/>
    </source>
</evidence>
<feature type="transmembrane region" description="Helical" evidence="9">
    <location>
        <begin position="443"/>
        <end position="466"/>
    </location>
</feature>
<feature type="transmembrane region" description="Helical" evidence="9">
    <location>
        <begin position="310"/>
        <end position="330"/>
    </location>
</feature>
<evidence type="ECO:0000256" key="8">
    <source>
        <dbReference type="RuleBase" id="RU000320"/>
    </source>
</evidence>
<evidence type="ECO:0000313" key="13">
    <source>
        <dbReference type="Proteomes" id="UP000315669"/>
    </source>
</evidence>
<dbReference type="InterPro" id="IPR001750">
    <property type="entry name" value="ND/Mrp_TM"/>
</dbReference>
<keyword evidence="5 8" id="KW-0812">Transmembrane</keyword>
<dbReference type="Proteomes" id="UP000315669">
    <property type="component" value="Unassembled WGS sequence"/>
</dbReference>
<feature type="transmembrane region" description="Helical" evidence="9">
    <location>
        <begin position="203"/>
        <end position="228"/>
    </location>
</feature>
<feature type="transmembrane region" description="Helical" evidence="9">
    <location>
        <begin position="163"/>
        <end position="183"/>
    </location>
</feature>
<comment type="caution">
    <text evidence="12">The sequence shown here is derived from an EMBL/GenBank/DDBJ whole genome shotgun (WGS) entry which is preliminary data.</text>
</comment>
<dbReference type="PRINTS" id="PR01434">
    <property type="entry name" value="NADHDHGNASE5"/>
</dbReference>
<dbReference type="Pfam" id="PF00361">
    <property type="entry name" value="Proton_antipo_M"/>
    <property type="match status" value="1"/>
</dbReference>
<dbReference type="NCBIfam" id="TIGR01972">
    <property type="entry name" value="NDH_I_M"/>
    <property type="match status" value="1"/>
</dbReference>
<dbReference type="InterPro" id="IPR050586">
    <property type="entry name" value="CPA3_Na-H_Antiporter_D"/>
</dbReference>
<dbReference type="GO" id="GO:0008137">
    <property type="term" value="F:NADH dehydrogenase (ubiquinone) activity"/>
    <property type="evidence" value="ECO:0007669"/>
    <property type="project" value="InterPro"/>
</dbReference>
<dbReference type="EMBL" id="SOII01000062">
    <property type="protein sequence ID" value="TET86124.1"/>
    <property type="molecule type" value="Genomic_DNA"/>
</dbReference>
<evidence type="ECO:0000256" key="4">
    <source>
        <dbReference type="ARBA" id="ARBA00022475"/>
    </source>
</evidence>
<evidence type="ECO:0000256" key="1">
    <source>
        <dbReference type="ARBA" id="ARBA00004651"/>
    </source>
</evidence>
<keyword evidence="6 9" id="KW-1133">Transmembrane helix</keyword>
<comment type="similarity">
    <text evidence="2">Belongs to the CPA3 antiporters (TC 2.A.63) subunit D family.</text>
</comment>
<feature type="domain" description="NADH:quinone oxidoreductase/Mrp antiporter transmembrane" evidence="10">
    <location>
        <begin position="128"/>
        <end position="417"/>
    </location>
</feature>
<dbReference type="PANTHER" id="PTHR42703:SF1">
    <property type="entry name" value="NA(+)_H(+) ANTIPORTER SUBUNIT D1"/>
    <property type="match status" value="1"/>
</dbReference>
<dbReference type="PRINTS" id="PR01435">
    <property type="entry name" value="NPOXDRDTASE5"/>
</dbReference>
<feature type="transmembrane region" description="Helical" evidence="9">
    <location>
        <begin position="6"/>
        <end position="24"/>
    </location>
</feature>
<evidence type="ECO:0000256" key="3">
    <source>
        <dbReference type="ARBA" id="ARBA00009025"/>
    </source>
</evidence>
<evidence type="ECO:0000259" key="11">
    <source>
        <dbReference type="Pfam" id="PF00662"/>
    </source>
</evidence>
<evidence type="ECO:0000259" key="10">
    <source>
        <dbReference type="Pfam" id="PF00361"/>
    </source>
</evidence>
<feature type="transmembrane region" description="Helical" evidence="9">
    <location>
        <begin position="77"/>
        <end position="97"/>
    </location>
</feature>
<dbReference type="EC" id="1.6.5.-" evidence="12"/>
<feature type="domain" description="NADH-Ubiquinone oxidoreductase (complex I) chain 5 N-terminal" evidence="11">
    <location>
        <begin position="70"/>
        <end position="109"/>
    </location>
</feature>
<feature type="transmembrane region" description="Helical" evidence="9">
    <location>
        <begin position="392"/>
        <end position="422"/>
    </location>
</feature>
<evidence type="ECO:0000256" key="2">
    <source>
        <dbReference type="ARBA" id="ARBA00005346"/>
    </source>
</evidence>
<evidence type="ECO:0000256" key="9">
    <source>
        <dbReference type="SAM" id="Phobius"/>
    </source>
</evidence>
<name>A0A523Y3K9_UNCAE</name>
<dbReference type="Pfam" id="PF00662">
    <property type="entry name" value="Proton_antipo_N"/>
    <property type="match status" value="1"/>
</dbReference>
<evidence type="ECO:0000313" key="12">
    <source>
        <dbReference type="EMBL" id="TET86124.1"/>
    </source>
</evidence>